<keyword evidence="9 11" id="KW-0804">Transcription</keyword>
<evidence type="ECO:0000256" key="9">
    <source>
        <dbReference type="ARBA" id="ARBA00023163"/>
    </source>
</evidence>
<dbReference type="AlphaFoldDB" id="A0A4U0XLE3"/>
<dbReference type="EC" id="2.7.7.6" evidence="11"/>
<evidence type="ECO:0000313" key="14">
    <source>
        <dbReference type="EMBL" id="TKA77107.1"/>
    </source>
</evidence>
<dbReference type="Gene3D" id="1.10.287.260">
    <property type="match status" value="1"/>
</dbReference>
<proteinExistence type="inferred from homology"/>
<dbReference type="GO" id="GO:0001018">
    <property type="term" value="F:mitochondrial promoter sequence-specific DNA binding"/>
    <property type="evidence" value="ECO:0007669"/>
    <property type="project" value="TreeGrafter"/>
</dbReference>
<feature type="domain" description="DNA-directed RNA polymerase N-terminal" evidence="13">
    <location>
        <begin position="116"/>
        <end position="429"/>
    </location>
</feature>
<comment type="function">
    <text evidence="1 11">DNA-dependent RNA polymerase catalyzes the transcription of DNA into RNA using the four ribonucleoside triphosphates as substrates.</text>
</comment>
<dbReference type="SMART" id="SM01311">
    <property type="entry name" value="RPOL_N"/>
    <property type="match status" value="1"/>
</dbReference>
<dbReference type="GO" id="GO:0034245">
    <property type="term" value="C:mitochondrial DNA-directed RNA polymerase complex"/>
    <property type="evidence" value="ECO:0007669"/>
    <property type="project" value="TreeGrafter"/>
</dbReference>
<dbReference type="InterPro" id="IPR037159">
    <property type="entry name" value="RNA_POL_N_sf"/>
</dbReference>
<dbReference type="FunFam" id="1.10.287.280:FF:000001">
    <property type="entry name" value="DNA-directed RNA polymerase"/>
    <property type="match status" value="1"/>
</dbReference>
<evidence type="ECO:0000259" key="13">
    <source>
        <dbReference type="SMART" id="SM01311"/>
    </source>
</evidence>
<dbReference type="PANTHER" id="PTHR10102:SF0">
    <property type="entry name" value="DNA-DIRECTED RNA POLYMERASE, MITOCHONDRIAL"/>
    <property type="match status" value="1"/>
</dbReference>
<evidence type="ECO:0000256" key="3">
    <source>
        <dbReference type="ARBA" id="ARBA00009493"/>
    </source>
</evidence>
<keyword evidence="8" id="KW-0496">Mitochondrion</keyword>
<keyword evidence="7" id="KW-0809">Transit peptide</keyword>
<dbReference type="InterPro" id="IPR046950">
    <property type="entry name" value="DNA-dir_Rpol_C_phage-type"/>
</dbReference>
<dbReference type="GO" id="GO:0003899">
    <property type="term" value="F:DNA-directed RNA polymerase activity"/>
    <property type="evidence" value="ECO:0007669"/>
    <property type="project" value="UniProtKB-EC"/>
</dbReference>
<evidence type="ECO:0000313" key="15">
    <source>
        <dbReference type="Proteomes" id="UP000308768"/>
    </source>
</evidence>
<comment type="subcellular location">
    <subcellularLocation>
        <location evidence="2">Mitochondrion</location>
    </subcellularLocation>
</comment>
<comment type="caution">
    <text evidence="14">The sequence shown here is derived from an EMBL/GenBank/DDBJ whole genome shotgun (WGS) entry which is preliminary data.</text>
</comment>
<dbReference type="Proteomes" id="UP000308768">
    <property type="component" value="Unassembled WGS sequence"/>
</dbReference>
<dbReference type="Pfam" id="PF14700">
    <property type="entry name" value="RPOL_N"/>
    <property type="match status" value="1"/>
</dbReference>
<keyword evidence="6 11" id="KW-0548">Nucleotidyltransferase</keyword>
<dbReference type="EMBL" id="NAJN01000204">
    <property type="protein sequence ID" value="TKA77107.1"/>
    <property type="molecule type" value="Genomic_DNA"/>
</dbReference>
<protein>
    <recommendedName>
        <fullName evidence="11">DNA-directed RNA polymerase</fullName>
        <ecNumber evidence="11">2.7.7.6</ecNumber>
    </recommendedName>
</protein>
<keyword evidence="4 11" id="KW-0240">DNA-directed RNA polymerase</keyword>
<dbReference type="STRING" id="331657.A0A4U0XLE3"/>
<dbReference type="PROSITE" id="PS00489">
    <property type="entry name" value="RNA_POL_PHAGE_2"/>
    <property type="match status" value="1"/>
</dbReference>
<dbReference type="OrthoDB" id="276422at2759"/>
<organism evidence="14 15">
    <name type="scientific">Cryomyces minteri</name>
    <dbReference type="NCBI Taxonomy" id="331657"/>
    <lineage>
        <taxon>Eukaryota</taxon>
        <taxon>Fungi</taxon>
        <taxon>Dikarya</taxon>
        <taxon>Ascomycota</taxon>
        <taxon>Pezizomycotina</taxon>
        <taxon>Dothideomycetes</taxon>
        <taxon>Dothideomycetes incertae sedis</taxon>
        <taxon>Cryomyces</taxon>
    </lineage>
</organism>
<dbReference type="GO" id="GO:0006390">
    <property type="term" value="P:mitochondrial transcription"/>
    <property type="evidence" value="ECO:0007669"/>
    <property type="project" value="TreeGrafter"/>
</dbReference>
<comment type="catalytic activity">
    <reaction evidence="10 11">
        <text>RNA(n) + a ribonucleoside 5'-triphosphate = RNA(n+1) + diphosphate</text>
        <dbReference type="Rhea" id="RHEA:21248"/>
        <dbReference type="Rhea" id="RHEA-COMP:14527"/>
        <dbReference type="Rhea" id="RHEA-COMP:17342"/>
        <dbReference type="ChEBI" id="CHEBI:33019"/>
        <dbReference type="ChEBI" id="CHEBI:61557"/>
        <dbReference type="ChEBI" id="CHEBI:140395"/>
        <dbReference type="EC" id="2.7.7.6"/>
    </reaction>
</comment>
<evidence type="ECO:0000256" key="7">
    <source>
        <dbReference type="ARBA" id="ARBA00022946"/>
    </source>
</evidence>
<evidence type="ECO:0000256" key="10">
    <source>
        <dbReference type="ARBA" id="ARBA00048552"/>
    </source>
</evidence>
<dbReference type="PANTHER" id="PTHR10102">
    <property type="entry name" value="DNA-DIRECTED RNA POLYMERASE, MITOCHONDRIAL"/>
    <property type="match status" value="1"/>
</dbReference>
<gene>
    <name evidence="14" type="ORF">B0A49_01400</name>
</gene>
<keyword evidence="15" id="KW-1185">Reference proteome</keyword>
<evidence type="ECO:0000256" key="11">
    <source>
        <dbReference type="RuleBase" id="RU003805"/>
    </source>
</evidence>
<evidence type="ECO:0000256" key="5">
    <source>
        <dbReference type="ARBA" id="ARBA00022679"/>
    </source>
</evidence>
<evidence type="ECO:0000256" key="1">
    <source>
        <dbReference type="ARBA" id="ARBA00004026"/>
    </source>
</evidence>
<reference evidence="14 15" key="1">
    <citation type="submission" date="2017-03" db="EMBL/GenBank/DDBJ databases">
        <title>Genomes of endolithic fungi from Antarctica.</title>
        <authorList>
            <person name="Coleine C."/>
            <person name="Masonjones S."/>
            <person name="Stajich J.E."/>
        </authorList>
    </citation>
    <scope>NUCLEOTIDE SEQUENCE [LARGE SCALE GENOMIC DNA]</scope>
    <source>
        <strain evidence="14 15">CCFEE 5187</strain>
    </source>
</reference>
<comment type="similarity">
    <text evidence="3 11">Belongs to the phage and mitochondrial RNA polymerase family.</text>
</comment>
<evidence type="ECO:0000256" key="6">
    <source>
        <dbReference type="ARBA" id="ARBA00022695"/>
    </source>
</evidence>
<name>A0A4U0XLE3_9PEZI</name>
<dbReference type="InterPro" id="IPR043502">
    <property type="entry name" value="DNA/RNA_pol_sf"/>
</dbReference>
<keyword evidence="5 11" id="KW-0808">Transferase</keyword>
<sequence length="1193" mass="132856">MGPLVHKETLTSDNYTESELAILNGACPNEPDAPFPSVANGNVVESSIHSTDIEPSSDNALGQSAFIPEILAVEQKGLGLDALKKSLSIFTDKATLPYPHDMRGTKEEKDKAYAYMREARIEQDAVDAAMERWRADTEQMAKVGIHPTLRSPPVGALMWDWHQRMLPLLKQELAEVRRVLDSEEHASGEDRQLYGPFMESLKVEKLAAITILTILAQLSRKNRDNASAGSGVKMGHLTMSIGQALQQESDLEEYKKQVSSKSRLKLLSPNQQLQAARAAKRASRRYDRSGSIDFDWPADVRIKLGAMLVSKLIEVATIPPENDNGILEAQPAFYHTFGFQSGRKYGFITPSPLLTAKLKKEPVYAALAKRLPMVVEPRPWTGFEKGGFIEHSVPVLRQASDKLQVEYARAAADRGDMDQIYAGLDVLGKTAWRINRDVFDVQVEAWNSGKPIANFAPLNPEISFPPEPEAGTDKFKIKAWVRRCKELNDEKSGFHSKRCFQNFQLEVARAYLNEDMYFPHNLDFRGRAYPIPPYLNHMGADNCRGLLRFSKGKELGTAGLFWLKVHLANVYGYDKASLQEREAFAMEHLEDVYDSATNPLNGKRWWLGAEDEWQCLAACFELKYALDTPDPTRYVSHLPIHQDGTCNGLQHYAALGGDKAGAQQVNLEPRDRPSDIYSAVASLVEAEVDTEAAEGNMKAVTLKGKITRKVVKQTVMTNVYGVTYIGARAQVQKQLEILLPDLPRDNPDLTHNVLAGYVAAKIFKSLGVLFTGARAIQKWFGECANRIATAITSEQIEQLGRESRGEVVHLAPKLKDQAYQKVKRKIQPTLVFRSSVIWTTPLKMPVVQPYRSVKSREIATNIQNISFVDPHATDPISRRKQLQGFPPNFIHSLDATHMLLSALKCDEKGLSFASVHDSFWTHAADIPKMNLVLRDAFVAMHGEDIIGRLASEFAARYKGSMYLASVYKKSKVGEQIHAWRSGKHMGKRHAHSVKHQIPELFEETKRQRLLSSEDPELRKQGEGMVTPASIFLGANDPSAFAIPSEIAMSELGNIDESVNAASPEEAGENADLFASAFSDPSSAALAEAVEHNTAVDVEGEQYETNSDSDEAMDSVGAVTSGERDTSDKEKVILDRVTEVTRELRADGAYVIPPRKPRPQHHKISLWLPLTFPPVPAKGDFDVTRLKESQYFFS</sequence>
<dbReference type="Gene3D" id="1.10.287.280">
    <property type="match status" value="1"/>
</dbReference>
<evidence type="ECO:0000256" key="8">
    <source>
        <dbReference type="ARBA" id="ARBA00023128"/>
    </source>
</evidence>
<accession>A0A4U0XLE3</accession>
<feature type="region of interest" description="Disordered" evidence="12">
    <location>
        <begin position="1102"/>
        <end position="1126"/>
    </location>
</feature>
<dbReference type="InterPro" id="IPR002092">
    <property type="entry name" value="DNA-dir_Rpol_phage-type"/>
</dbReference>
<dbReference type="SUPFAM" id="SSF56672">
    <property type="entry name" value="DNA/RNA polymerases"/>
    <property type="match status" value="1"/>
</dbReference>
<dbReference type="Gene3D" id="1.10.1320.10">
    <property type="entry name" value="DNA-directed RNA polymerase, N-terminal domain"/>
    <property type="match status" value="1"/>
</dbReference>
<feature type="compositionally biased region" description="Acidic residues" evidence="12">
    <location>
        <begin position="1102"/>
        <end position="1112"/>
    </location>
</feature>
<dbReference type="InterPro" id="IPR024075">
    <property type="entry name" value="DNA-dir_RNA_pol_helix_hairp_sf"/>
</dbReference>
<dbReference type="FunFam" id="1.10.150.20:FF:000041">
    <property type="entry name" value="DNA-directed RNA polymerase"/>
    <property type="match status" value="1"/>
</dbReference>
<dbReference type="PROSITE" id="PS00900">
    <property type="entry name" value="RNA_POL_PHAGE_1"/>
    <property type="match status" value="1"/>
</dbReference>
<evidence type="ECO:0000256" key="2">
    <source>
        <dbReference type="ARBA" id="ARBA00004173"/>
    </source>
</evidence>
<dbReference type="Pfam" id="PF00940">
    <property type="entry name" value="RNA_pol"/>
    <property type="match status" value="1"/>
</dbReference>
<evidence type="ECO:0000256" key="4">
    <source>
        <dbReference type="ARBA" id="ARBA00022478"/>
    </source>
</evidence>
<evidence type="ECO:0000256" key="12">
    <source>
        <dbReference type="SAM" id="MobiDB-lite"/>
    </source>
</evidence>
<dbReference type="Gene3D" id="1.10.150.20">
    <property type="entry name" value="5' to 3' exonuclease, C-terminal subdomain"/>
    <property type="match status" value="1"/>
</dbReference>
<dbReference type="InterPro" id="IPR029262">
    <property type="entry name" value="RPOL_N"/>
</dbReference>